<keyword evidence="3" id="KW-0378">Hydrolase</keyword>
<dbReference type="InterPro" id="IPR036514">
    <property type="entry name" value="SGNH_hydro_sf"/>
</dbReference>
<comment type="caution">
    <text evidence="3">The sequence shown here is derived from an EMBL/GenBank/DDBJ whole genome shotgun (WGS) entry which is preliminary data.</text>
</comment>
<dbReference type="InterPro" id="IPR053140">
    <property type="entry name" value="GDSL_Rv0518-like"/>
</dbReference>
<gene>
    <name evidence="3" type="ORF">GCM10023198_33010</name>
</gene>
<dbReference type="PANTHER" id="PTHR43784">
    <property type="entry name" value="GDSL-LIKE LIPASE/ACYLHYDROLASE, PUTATIVE (AFU_ORTHOLOGUE AFUA_2G00820)-RELATED"/>
    <property type="match status" value="1"/>
</dbReference>
<dbReference type="SUPFAM" id="SSF52266">
    <property type="entry name" value="SGNH hydrolase"/>
    <property type="match status" value="1"/>
</dbReference>
<feature type="domain" description="SGNH hydrolase-type esterase" evidence="2">
    <location>
        <begin position="211"/>
        <end position="410"/>
    </location>
</feature>
<keyword evidence="4" id="KW-1185">Reference proteome</keyword>
<dbReference type="Gene3D" id="3.40.50.1110">
    <property type="entry name" value="SGNH hydrolase"/>
    <property type="match status" value="1"/>
</dbReference>
<evidence type="ECO:0000313" key="4">
    <source>
        <dbReference type="Proteomes" id="UP001500843"/>
    </source>
</evidence>
<evidence type="ECO:0000256" key="1">
    <source>
        <dbReference type="SAM" id="MobiDB-lite"/>
    </source>
</evidence>
<proteinExistence type="predicted"/>
<dbReference type="InterPro" id="IPR013830">
    <property type="entry name" value="SGNH_hydro"/>
</dbReference>
<protein>
    <submittedName>
        <fullName evidence="3">SGNH/GDSL hydrolase family protein</fullName>
    </submittedName>
</protein>
<sequence>MSPLHPPHVAAAPGSPTVTDGDPDGRRWVAAWAAPPSGVGLAQGLLGRPVLAQTLRMVVRPLISGDAVRIRLNNAYGSGGPVRIEHATVAHRGDGAAVAPGTLRDLTFGGEPSVSLATGAFVESDAVRLDVQRGQDLLVSLHVLGGVVRPTQHFITNQTSYVSVTGRGDQAADRSGRRFHRARSPFGYSTGWYFLHAVDVRAEQRSAVVVAFGDSITDGYQGRVRGPMESRMALDQNARYPDFLAQRLARLEPERSIGVVNVGISGNQVLSRSSRLLPFGDSALSRFERDALTQPGVTDVIILEGINDLAVHADLTAEDLIEGLATLAQRARQAGLRAHLGTLTPTAGSARAPVTENRRVAVNTWIREQDLTDSVIDFDGALRDPLAPTRLSAPFDSGDHLHPSSAGYRAMAAAVHLPALAQHDESL</sequence>
<evidence type="ECO:0000313" key="3">
    <source>
        <dbReference type="EMBL" id="GAA4707892.1"/>
    </source>
</evidence>
<accession>A0ABP8XKY9</accession>
<evidence type="ECO:0000259" key="2">
    <source>
        <dbReference type="Pfam" id="PF13472"/>
    </source>
</evidence>
<dbReference type="EMBL" id="BAABHM010000013">
    <property type="protein sequence ID" value="GAA4707892.1"/>
    <property type="molecule type" value="Genomic_DNA"/>
</dbReference>
<name>A0ABP8XKY9_9MICO</name>
<dbReference type="Pfam" id="PF13472">
    <property type="entry name" value="Lipase_GDSL_2"/>
    <property type="match status" value="1"/>
</dbReference>
<reference evidence="4" key="1">
    <citation type="journal article" date="2019" name="Int. J. Syst. Evol. Microbiol.">
        <title>The Global Catalogue of Microorganisms (GCM) 10K type strain sequencing project: providing services to taxonomists for standard genome sequencing and annotation.</title>
        <authorList>
            <consortium name="The Broad Institute Genomics Platform"/>
            <consortium name="The Broad Institute Genome Sequencing Center for Infectious Disease"/>
            <person name="Wu L."/>
            <person name="Ma J."/>
        </authorList>
    </citation>
    <scope>NUCLEOTIDE SEQUENCE [LARGE SCALE GENOMIC DNA]</scope>
    <source>
        <strain evidence="4">JCM 17975</strain>
    </source>
</reference>
<dbReference type="GO" id="GO:0016787">
    <property type="term" value="F:hydrolase activity"/>
    <property type="evidence" value="ECO:0007669"/>
    <property type="project" value="UniProtKB-KW"/>
</dbReference>
<organism evidence="3 4">
    <name type="scientific">Promicromonospora umidemergens</name>
    <dbReference type="NCBI Taxonomy" id="629679"/>
    <lineage>
        <taxon>Bacteria</taxon>
        <taxon>Bacillati</taxon>
        <taxon>Actinomycetota</taxon>
        <taxon>Actinomycetes</taxon>
        <taxon>Micrococcales</taxon>
        <taxon>Promicromonosporaceae</taxon>
        <taxon>Promicromonospora</taxon>
    </lineage>
</organism>
<dbReference type="PANTHER" id="PTHR43784:SF2">
    <property type="entry name" value="GDSL-LIKE LIPASE_ACYLHYDROLASE, PUTATIVE (AFU_ORTHOLOGUE AFUA_2G00820)-RELATED"/>
    <property type="match status" value="1"/>
</dbReference>
<feature type="region of interest" description="Disordered" evidence="1">
    <location>
        <begin position="1"/>
        <end position="24"/>
    </location>
</feature>
<dbReference type="Proteomes" id="UP001500843">
    <property type="component" value="Unassembled WGS sequence"/>
</dbReference>